<keyword evidence="7 14" id="KW-0418">Kinase</keyword>
<dbReference type="PANTHER" id="PTHR12358:SF106">
    <property type="entry name" value="LIPID KINASE YEGS"/>
    <property type="match status" value="1"/>
</dbReference>
<dbReference type="EMBL" id="PZEV01000007">
    <property type="protein sequence ID" value="PTI51878.1"/>
    <property type="molecule type" value="Genomic_DNA"/>
</dbReference>
<keyword evidence="10" id="KW-0443">Lipid metabolism</keyword>
<evidence type="ECO:0000256" key="3">
    <source>
        <dbReference type="ARBA" id="ARBA00022516"/>
    </source>
</evidence>
<dbReference type="InterPro" id="IPR017438">
    <property type="entry name" value="ATP-NAD_kinase_N"/>
</dbReference>
<evidence type="ECO:0000256" key="12">
    <source>
        <dbReference type="ARBA" id="ARBA00023264"/>
    </source>
</evidence>
<dbReference type="InterPro" id="IPR045540">
    <property type="entry name" value="YegS/DAGK_C"/>
</dbReference>
<keyword evidence="5" id="KW-0479">Metal-binding</keyword>
<evidence type="ECO:0000256" key="4">
    <source>
        <dbReference type="ARBA" id="ARBA00022679"/>
    </source>
</evidence>
<dbReference type="STRING" id="1194526.A284_09685"/>
<keyword evidence="3" id="KW-0444">Lipid biosynthesis</keyword>
<keyword evidence="4" id="KW-0808">Transferase</keyword>
<proteinExistence type="inferred from homology"/>
<comment type="caution">
    <text evidence="14">The sequence shown here is derived from an EMBL/GenBank/DDBJ whole genome shotgun (WGS) entry which is preliminary data.</text>
</comment>
<dbReference type="GO" id="GO:0005524">
    <property type="term" value="F:ATP binding"/>
    <property type="evidence" value="ECO:0007669"/>
    <property type="project" value="UniProtKB-KW"/>
</dbReference>
<keyword evidence="8" id="KW-0067">ATP-binding</keyword>
<dbReference type="GO" id="GO:0005886">
    <property type="term" value="C:plasma membrane"/>
    <property type="evidence" value="ECO:0007669"/>
    <property type="project" value="TreeGrafter"/>
</dbReference>
<dbReference type="Pfam" id="PF00781">
    <property type="entry name" value="DAGK_cat"/>
    <property type="match status" value="1"/>
</dbReference>
<gene>
    <name evidence="14" type="ORF">BU085_03290</name>
</gene>
<dbReference type="PANTHER" id="PTHR12358">
    <property type="entry name" value="SPHINGOSINE KINASE"/>
    <property type="match status" value="1"/>
</dbReference>
<dbReference type="PROSITE" id="PS50146">
    <property type="entry name" value="DAGK"/>
    <property type="match status" value="1"/>
</dbReference>
<evidence type="ECO:0000256" key="6">
    <source>
        <dbReference type="ARBA" id="ARBA00022741"/>
    </source>
</evidence>
<dbReference type="InterPro" id="IPR001206">
    <property type="entry name" value="Diacylglycerol_kinase_cat_dom"/>
</dbReference>
<evidence type="ECO:0000256" key="8">
    <source>
        <dbReference type="ARBA" id="ARBA00022840"/>
    </source>
</evidence>
<evidence type="ECO:0000259" key="13">
    <source>
        <dbReference type="PROSITE" id="PS50146"/>
    </source>
</evidence>
<dbReference type="Gene3D" id="3.40.50.10330">
    <property type="entry name" value="Probable inorganic polyphosphate/atp-NAD kinase, domain 1"/>
    <property type="match status" value="1"/>
</dbReference>
<dbReference type="Gene3D" id="2.60.200.40">
    <property type="match status" value="1"/>
</dbReference>
<comment type="cofactor">
    <cofactor evidence="1">
        <name>Mg(2+)</name>
        <dbReference type="ChEBI" id="CHEBI:18420"/>
    </cofactor>
</comment>
<dbReference type="SUPFAM" id="SSF111331">
    <property type="entry name" value="NAD kinase/diacylglycerol kinase-like"/>
    <property type="match status" value="1"/>
</dbReference>
<keyword evidence="12" id="KW-1208">Phospholipid metabolism</keyword>
<dbReference type="NCBIfam" id="TIGR00147">
    <property type="entry name" value="YegS/Rv2252/BmrU family lipid kinase"/>
    <property type="match status" value="1"/>
</dbReference>
<evidence type="ECO:0000256" key="2">
    <source>
        <dbReference type="ARBA" id="ARBA00005983"/>
    </source>
</evidence>
<dbReference type="Proteomes" id="UP000240717">
    <property type="component" value="Unassembled WGS sequence"/>
</dbReference>
<feature type="domain" description="DAGKc" evidence="13">
    <location>
        <begin position="41"/>
        <end position="139"/>
    </location>
</feature>
<keyword evidence="9" id="KW-0460">Magnesium</keyword>
<dbReference type="InterPro" id="IPR016064">
    <property type="entry name" value="NAD/diacylglycerol_kinase_sf"/>
</dbReference>
<keyword evidence="6" id="KW-0547">Nucleotide-binding</keyword>
<reference evidence="14 15" key="1">
    <citation type="journal article" date="2016" name="Front. Microbiol.">
        <title>Comprehensive Phylogenetic Analysis of Bovine Non-aureus Staphylococci Species Based on Whole-Genome Sequencing.</title>
        <authorList>
            <person name="Naushad S."/>
            <person name="Barkema H.W."/>
            <person name="Luby C."/>
            <person name="Condas L.A."/>
            <person name="Nobrega D.B."/>
            <person name="Carson D.A."/>
            <person name="De Buck J."/>
        </authorList>
    </citation>
    <scope>NUCLEOTIDE SEQUENCE [LARGE SCALE GENOMIC DNA]</scope>
    <source>
        <strain evidence="14 15">SNUC 2993</strain>
    </source>
</reference>
<evidence type="ECO:0000256" key="11">
    <source>
        <dbReference type="ARBA" id="ARBA00023209"/>
    </source>
</evidence>
<sequence length="309" mass="34116">MTKKYNHGVLFYHEHSGLKDIYQGLGEVTKSLSSMCKHFSIQLSENEGDIKGYCESIKNGQYGNDIDVLFILGGDGTVNELINGVMENDLDLPIGIIPGGTFNDFTKTLNLNPNHTLASQQLLSSHIQTYDVMKINDMYALNFVGLGLIVQNAENVQDGSKDIFGKLSYIGSTVKTLMDPSKFDFTLTIDGEEKTGNTSMILIANGPNIGGSRIPLTDLSPQDGQLNTFIFDDQSFSILNDIFKKRDSMNWNEITQGIDHVSGKQIKLTTDPNMKIDIDGEIALETPINVEVLPDAIKLLTFPDQNNNQ</sequence>
<evidence type="ECO:0000256" key="10">
    <source>
        <dbReference type="ARBA" id="ARBA00023098"/>
    </source>
</evidence>
<evidence type="ECO:0000256" key="9">
    <source>
        <dbReference type="ARBA" id="ARBA00022842"/>
    </source>
</evidence>
<comment type="similarity">
    <text evidence="2">Belongs to the diacylglycerol/lipid kinase family.</text>
</comment>
<keyword evidence="11" id="KW-0594">Phospholipid biosynthesis</keyword>
<dbReference type="InterPro" id="IPR050187">
    <property type="entry name" value="Lipid_Phosphate_FormReg"/>
</dbReference>
<dbReference type="InterPro" id="IPR005218">
    <property type="entry name" value="Diacylglycerol/lipid_kinase"/>
</dbReference>
<dbReference type="AlphaFoldDB" id="A0A2T4Q258"/>
<evidence type="ECO:0000256" key="5">
    <source>
        <dbReference type="ARBA" id="ARBA00022723"/>
    </source>
</evidence>
<evidence type="ECO:0000256" key="1">
    <source>
        <dbReference type="ARBA" id="ARBA00001946"/>
    </source>
</evidence>
<evidence type="ECO:0000256" key="7">
    <source>
        <dbReference type="ARBA" id="ARBA00022777"/>
    </source>
</evidence>
<dbReference type="Pfam" id="PF19279">
    <property type="entry name" value="YegS_C"/>
    <property type="match status" value="1"/>
</dbReference>
<name>A0A2T4Q258_STAWA</name>
<dbReference type="GO" id="GO:0046872">
    <property type="term" value="F:metal ion binding"/>
    <property type="evidence" value="ECO:0007669"/>
    <property type="project" value="UniProtKB-KW"/>
</dbReference>
<evidence type="ECO:0000313" key="14">
    <source>
        <dbReference type="EMBL" id="PTI51878.1"/>
    </source>
</evidence>
<organism evidence="14 15">
    <name type="scientific">Staphylococcus warneri</name>
    <dbReference type="NCBI Taxonomy" id="1292"/>
    <lineage>
        <taxon>Bacteria</taxon>
        <taxon>Bacillati</taxon>
        <taxon>Bacillota</taxon>
        <taxon>Bacilli</taxon>
        <taxon>Bacillales</taxon>
        <taxon>Staphylococcaceae</taxon>
        <taxon>Staphylococcus</taxon>
    </lineage>
</organism>
<evidence type="ECO:0000313" key="15">
    <source>
        <dbReference type="Proteomes" id="UP000240717"/>
    </source>
</evidence>
<protein>
    <submittedName>
        <fullName evidence="14">Diacylglycerol kinase family lipid kinase</fullName>
    </submittedName>
</protein>
<dbReference type="GO" id="GO:0004143">
    <property type="term" value="F:ATP-dependent diacylglycerol kinase activity"/>
    <property type="evidence" value="ECO:0007669"/>
    <property type="project" value="TreeGrafter"/>
</dbReference>
<accession>A0A2T4Q258</accession>
<dbReference type="GO" id="GO:0008654">
    <property type="term" value="P:phospholipid biosynthetic process"/>
    <property type="evidence" value="ECO:0007669"/>
    <property type="project" value="UniProtKB-KW"/>
</dbReference>
<dbReference type="RefSeq" id="WP_075778905.1">
    <property type="nucleotide sequence ID" value="NZ_JAFFRN010000013.1"/>
</dbReference>